<dbReference type="STRING" id="645133.E3QS80"/>
<dbReference type="OrthoDB" id="4796768at2759"/>
<evidence type="ECO:0000313" key="2">
    <source>
        <dbReference type="Proteomes" id="UP000008782"/>
    </source>
</evidence>
<evidence type="ECO:0000313" key="1">
    <source>
        <dbReference type="EMBL" id="EFQ33819.1"/>
    </source>
</evidence>
<dbReference type="HOGENOM" id="CLU_3014065_0_0_1"/>
<keyword evidence="2" id="KW-1185">Reference proteome</keyword>
<dbReference type="VEuPathDB" id="FungiDB:GLRG_08963"/>
<accession>E3QS80</accession>
<dbReference type="EMBL" id="GG697373">
    <property type="protein sequence ID" value="EFQ33819.1"/>
    <property type="molecule type" value="Genomic_DNA"/>
</dbReference>
<dbReference type="eggNOG" id="ENOG502TCI6">
    <property type="taxonomic scope" value="Eukaryota"/>
</dbReference>
<sequence length="56" mass="6893">MSPWGFDKDLERPAPEEVLMTGERVILYTDLRLHQEHCFYTWHSLQSFEHQHRAWH</sequence>
<protein>
    <submittedName>
        <fullName evidence="1">Uncharacterized protein</fullName>
    </submittedName>
</protein>
<dbReference type="AlphaFoldDB" id="E3QS80"/>
<organism evidence="2">
    <name type="scientific">Colletotrichum graminicola (strain M1.001 / M2 / FGSC 10212)</name>
    <name type="common">Maize anthracnose fungus</name>
    <name type="synonym">Glomerella graminicola</name>
    <dbReference type="NCBI Taxonomy" id="645133"/>
    <lineage>
        <taxon>Eukaryota</taxon>
        <taxon>Fungi</taxon>
        <taxon>Dikarya</taxon>
        <taxon>Ascomycota</taxon>
        <taxon>Pezizomycotina</taxon>
        <taxon>Sordariomycetes</taxon>
        <taxon>Hypocreomycetidae</taxon>
        <taxon>Glomerellales</taxon>
        <taxon>Glomerellaceae</taxon>
        <taxon>Colletotrichum</taxon>
        <taxon>Colletotrichum graminicola species complex</taxon>
    </lineage>
</organism>
<dbReference type="GeneID" id="24414328"/>
<proteinExistence type="predicted"/>
<name>E3QS80_COLGM</name>
<reference evidence="2" key="1">
    <citation type="journal article" date="2012" name="Nat. Genet.">
        <title>Lifestyle transitions in plant pathogenic Colletotrichum fungi deciphered by genome and transcriptome analyses.</title>
        <authorList>
            <person name="O'Connell R.J."/>
            <person name="Thon M.R."/>
            <person name="Hacquard S."/>
            <person name="Amyotte S.G."/>
            <person name="Kleemann J."/>
            <person name="Torres M.F."/>
            <person name="Damm U."/>
            <person name="Buiate E.A."/>
            <person name="Epstein L."/>
            <person name="Alkan N."/>
            <person name="Altmueller J."/>
            <person name="Alvarado-Balderrama L."/>
            <person name="Bauser C.A."/>
            <person name="Becker C."/>
            <person name="Birren B.W."/>
            <person name="Chen Z."/>
            <person name="Choi J."/>
            <person name="Crouch J.A."/>
            <person name="Duvick J.P."/>
            <person name="Farman M.A."/>
            <person name="Gan P."/>
            <person name="Heiman D."/>
            <person name="Henrissat B."/>
            <person name="Howard R.J."/>
            <person name="Kabbage M."/>
            <person name="Koch C."/>
            <person name="Kracher B."/>
            <person name="Kubo Y."/>
            <person name="Law A.D."/>
            <person name="Lebrun M.-H."/>
            <person name="Lee Y.-H."/>
            <person name="Miyara I."/>
            <person name="Moore N."/>
            <person name="Neumann U."/>
            <person name="Nordstroem K."/>
            <person name="Panaccione D.G."/>
            <person name="Panstruga R."/>
            <person name="Place M."/>
            <person name="Proctor R.H."/>
            <person name="Prusky D."/>
            <person name="Rech G."/>
            <person name="Reinhardt R."/>
            <person name="Rollins J.A."/>
            <person name="Rounsley S."/>
            <person name="Schardl C.L."/>
            <person name="Schwartz D.C."/>
            <person name="Shenoy N."/>
            <person name="Shirasu K."/>
            <person name="Sikhakolli U.R."/>
            <person name="Stueber K."/>
            <person name="Sukno S.A."/>
            <person name="Sweigard J.A."/>
            <person name="Takano Y."/>
            <person name="Takahara H."/>
            <person name="Trail F."/>
            <person name="van der Does H.C."/>
            <person name="Voll L.M."/>
            <person name="Will I."/>
            <person name="Young S."/>
            <person name="Zeng Q."/>
            <person name="Zhang J."/>
            <person name="Zhou S."/>
            <person name="Dickman M.B."/>
            <person name="Schulze-Lefert P."/>
            <person name="Ver Loren van Themaat E."/>
            <person name="Ma L.-J."/>
            <person name="Vaillancourt L.J."/>
        </authorList>
    </citation>
    <scope>NUCLEOTIDE SEQUENCE [LARGE SCALE GENOMIC DNA]</scope>
    <source>
        <strain evidence="2">M1.001 / M2 / FGSC 10212</strain>
    </source>
</reference>
<gene>
    <name evidence="1" type="ORF">GLRG_08963</name>
</gene>
<dbReference type="RefSeq" id="XP_008097839.1">
    <property type="nucleotide sequence ID" value="XM_008099648.1"/>
</dbReference>
<dbReference type="Proteomes" id="UP000008782">
    <property type="component" value="Unassembled WGS sequence"/>
</dbReference>